<feature type="domain" description="Rhodanese" evidence="13">
    <location>
        <begin position="278"/>
        <end position="364"/>
    </location>
</feature>
<evidence type="ECO:0000256" key="3">
    <source>
        <dbReference type="ARBA" id="ARBA00022741"/>
    </source>
</evidence>
<dbReference type="EMBL" id="JAHSPG010000001">
    <property type="protein sequence ID" value="MBV4355598.1"/>
    <property type="molecule type" value="Genomic_DNA"/>
</dbReference>
<keyword evidence="2" id="KW-0808">Transferase</keyword>
<evidence type="ECO:0000256" key="6">
    <source>
        <dbReference type="ARBA" id="ARBA00055169"/>
    </source>
</evidence>
<evidence type="ECO:0000256" key="10">
    <source>
        <dbReference type="ARBA" id="ARBA00075110"/>
    </source>
</evidence>
<dbReference type="AlphaFoldDB" id="A0A9E2S2V5"/>
<comment type="catalytic activity">
    <reaction evidence="5">
        <text>[molybdopterin-synthase sulfur-carrier protein]-C-terminal Gly-Gly + ATP + H(+) = [molybdopterin-synthase sulfur-carrier protein]-C-terminal Gly-Gly-AMP + diphosphate</text>
        <dbReference type="Rhea" id="RHEA:43616"/>
        <dbReference type="Rhea" id="RHEA-COMP:12159"/>
        <dbReference type="Rhea" id="RHEA-COMP:12202"/>
        <dbReference type="ChEBI" id="CHEBI:15378"/>
        <dbReference type="ChEBI" id="CHEBI:30616"/>
        <dbReference type="ChEBI" id="CHEBI:33019"/>
        <dbReference type="ChEBI" id="CHEBI:90618"/>
        <dbReference type="ChEBI" id="CHEBI:90778"/>
        <dbReference type="EC" id="2.7.7.80"/>
    </reaction>
</comment>
<comment type="caution">
    <text evidence="14">The sequence shown here is derived from an EMBL/GenBank/DDBJ whole genome shotgun (WGS) entry which is preliminary data.</text>
</comment>
<dbReference type="GO" id="GO:0004792">
    <property type="term" value="F:thiosulfate-cyanide sulfurtransferase activity"/>
    <property type="evidence" value="ECO:0007669"/>
    <property type="project" value="TreeGrafter"/>
</dbReference>
<evidence type="ECO:0000256" key="2">
    <source>
        <dbReference type="ARBA" id="ARBA00022679"/>
    </source>
</evidence>
<dbReference type="GO" id="GO:0061605">
    <property type="term" value="F:molybdopterin-synthase adenylyltransferase activity"/>
    <property type="evidence" value="ECO:0007669"/>
    <property type="project" value="UniProtKB-EC"/>
</dbReference>
<dbReference type="FunFam" id="3.40.50.720:FF:000033">
    <property type="entry name" value="Adenylyltransferase and sulfurtransferase MOCS3"/>
    <property type="match status" value="1"/>
</dbReference>
<dbReference type="Pfam" id="PF00899">
    <property type="entry name" value="ThiF"/>
    <property type="match status" value="1"/>
</dbReference>
<dbReference type="InterPro" id="IPR001763">
    <property type="entry name" value="Rhodanese-like_dom"/>
</dbReference>
<dbReference type="SMART" id="SM00450">
    <property type="entry name" value="RHOD"/>
    <property type="match status" value="1"/>
</dbReference>
<keyword evidence="15" id="KW-1185">Reference proteome</keyword>
<name>A0A9E2S2V5_9BACT</name>
<evidence type="ECO:0000256" key="7">
    <source>
        <dbReference type="ARBA" id="ARBA00063809"/>
    </source>
</evidence>
<evidence type="ECO:0000256" key="11">
    <source>
        <dbReference type="ARBA" id="ARBA00075328"/>
    </source>
</evidence>
<comment type="function">
    <text evidence="6">Catalyzes the adenylation by ATP of the carboxyl group of the C-terminal glycine of sulfur carrier protein MoaD.</text>
</comment>
<evidence type="ECO:0000256" key="1">
    <source>
        <dbReference type="ARBA" id="ARBA00009919"/>
    </source>
</evidence>
<dbReference type="Pfam" id="PF00581">
    <property type="entry name" value="Rhodanese"/>
    <property type="match status" value="1"/>
</dbReference>
<evidence type="ECO:0000313" key="14">
    <source>
        <dbReference type="EMBL" id="MBV4355598.1"/>
    </source>
</evidence>
<sequence length="364" mass="40021">MTETTRYERQTALKEIGDQGQQQLLQAKVLVIGAGGLGCPVLQYLTAAGVGEIGIADDDVVALNNLHRQILYTEKHVGKLKAEAATDVLQRMNSTVKINQHIVRLDNKNILPIIRLYDVVVDATDNIPARYIVNDACYLLRKPLIYGSILKFEGQLAVFNYNTSITYRDLFPQQPKENEIADCNEAGVIGVLPGIIGSLQAAEAIKIITGIGQVAAGKLITYNMLHNSLYEFNISANLLAASFLPADEKALENADYGEVCDVFSVREIDIASFDEIRNLPGTIVVDVREEYELNETPALESIQMPFSVFDENMALPNSETIVVVCKSGHRSKAAAALLSRKYKNVISLQGGLNNWLTLNKMDHA</sequence>
<dbReference type="GO" id="GO:0005829">
    <property type="term" value="C:cytosol"/>
    <property type="evidence" value="ECO:0007669"/>
    <property type="project" value="TreeGrafter"/>
</dbReference>
<keyword evidence="3" id="KW-0547">Nucleotide-binding</keyword>
<dbReference type="CDD" id="cd00158">
    <property type="entry name" value="RHOD"/>
    <property type="match status" value="1"/>
</dbReference>
<accession>A0A9E2S2V5</accession>
<proteinExistence type="inferred from homology"/>
<dbReference type="InterPro" id="IPR045886">
    <property type="entry name" value="ThiF/MoeB/HesA"/>
</dbReference>
<evidence type="ECO:0000256" key="8">
    <source>
        <dbReference type="ARBA" id="ARBA00066884"/>
    </source>
</evidence>
<keyword evidence="4" id="KW-0067">ATP-binding</keyword>
<evidence type="ECO:0000256" key="4">
    <source>
        <dbReference type="ARBA" id="ARBA00022840"/>
    </source>
</evidence>
<dbReference type="RefSeq" id="WP_217789151.1">
    <property type="nucleotide sequence ID" value="NZ_JAHSPG010000001.1"/>
</dbReference>
<dbReference type="GO" id="GO:0005524">
    <property type="term" value="F:ATP binding"/>
    <property type="evidence" value="ECO:0007669"/>
    <property type="project" value="UniProtKB-KW"/>
</dbReference>
<evidence type="ECO:0000313" key="15">
    <source>
        <dbReference type="Proteomes" id="UP000812270"/>
    </source>
</evidence>
<comment type="similarity">
    <text evidence="1">Belongs to the HesA/MoeB/ThiF family.</text>
</comment>
<evidence type="ECO:0000256" key="9">
    <source>
        <dbReference type="ARBA" id="ARBA00073635"/>
    </source>
</evidence>
<gene>
    <name evidence="14" type="ORF">KTO63_00470</name>
</gene>
<dbReference type="PROSITE" id="PS50206">
    <property type="entry name" value="RHODANESE_3"/>
    <property type="match status" value="1"/>
</dbReference>
<reference evidence="14" key="1">
    <citation type="submission" date="2021-06" db="EMBL/GenBank/DDBJ databases">
        <authorList>
            <person name="Huq M.A."/>
        </authorList>
    </citation>
    <scope>NUCLEOTIDE SEQUENCE</scope>
    <source>
        <strain evidence="14">MAH-26</strain>
    </source>
</reference>
<dbReference type="GO" id="GO:0008146">
    <property type="term" value="F:sulfotransferase activity"/>
    <property type="evidence" value="ECO:0007669"/>
    <property type="project" value="TreeGrafter"/>
</dbReference>
<dbReference type="Proteomes" id="UP000812270">
    <property type="component" value="Unassembled WGS sequence"/>
</dbReference>
<dbReference type="PANTHER" id="PTHR10953:SF102">
    <property type="entry name" value="ADENYLYLTRANSFERASE AND SULFURTRANSFERASE MOCS3"/>
    <property type="match status" value="1"/>
</dbReference>
<evidence type="ECO:0000256" key="12">
    <source>
        <dbReference type="ARBA" id="ARBA00078531"/>
    </source>
</evidence>
<protein>
    <recommendedName>
        <fullName evidence="9">Molybdopterin-synthase adenylyltransferase</fullName>
        <ecNumber evidence="8">2.7.7.80</ecNumber>
    </recommendedName>
    <alternativeName>
        <fullName evidence="12">MoaD protein adenylase</fullName>
    </alternativeName>
    <alternativeName>
        <fullName evidence="10">Molybdopterin-converting factor subunit 1 adenylase</fullName>
    </alternativeName>
    <alternativeName>
        <fullName evidence="11">Sulfur carrier protein MoaD adenylyltransferase</fullName>
    </alternativeName>
</protein>
<dbReference type="PANTHER" id="PTHR10953">
    <property type="entry name" value="UBIQUITIN-ACTIVATING ENZYME E1"/>
    <property type="match status" value="1"/>
</dbReference>
<dbReference type="CDD" id="cd00757">
    <property type="entry name" value="ThiF_MoeB_HesA_family"/>
    <property type="match status" value="1"/>
</dbReference>
<organism evidence="14 15">
    <name type="scientific">Pinibacter aurantiacus</name>
    <dbReference type="NCBI Taxonomy" id="2851599"/>
    <lineage>
        <taxon>Bacteria</taxon>
        <taxon>Pseudomonadati</taxon>
        <taxon>Bacteroidota</taxon>
        <taxon>Chitinophagia</taxon>
        <taxon>Chitinophagales</taxon>
        <taxon>Chitinophagaceae</taxon>
        <taxon>Pinibacter</taxon>
    </lineage>
</organism>
<dbReference type="InterPro" id="IPR000594">
    <property type="entry name" value="ThiF_NAD_FAD-bd"/>
</dbReference>
<evidence type="ECO:0000256" key="5">
    <source>
        <dbReference type="ARBA" id="ARBA00052218"/>
    </source>
</evidence>
<dbReference type="EC" id="2.7.7.80" evidence="8"/>
<comment type="subunit">
    <text evidence="7">Homodimer. Forms a stable heterotetrameric complex of 2 MoeB and 2 MoaD during adenylation of MoaD.</text>
</comment>
<evidence type="ECO:0000259" key="13">
    <source>
        <dbReference type="PROSITE" id="PS50206"/>
    </source>
</evidence>